<accession>A0A1Y4V7P6</accession>
<evidence type="ECO:0000313" key="3">
    <source>
        <dbReference type="EMBL" id="OUQ66110.1"/>
    </source>
</evidence>
<dbReference type="Proteomes" id="UP000196036">
    <property type="component" value="Unassembled WGS sequence"/>
</dbReference>
<dbReference type="InterPro" id="IPR032594">
    <property type="entry name" value="DUF4906"/>
</dbReference>
<comment type="caution">
    <text evidence="3">The sequence shown here is derived from an EMBL/GenBank/DDBJ whole genome shotgun (WGS) entry which is preliminary data.</text>
</comment>
<evidence type="ECO:0000259" key="2">
    <source>
        <dbReference type="Pfam" id="PF16249"/>
    </source>
</evidence>
<reference evidence="4" key="1">
    <citation type="submission" date="2017-04" db="EMBL/GenBank/DDBJ databases">
        <title>Function of individual gut microbiota members based on whole genome sequencing of pure cultures obtained from chicken caecum.</title>
        <authorList>
            <person name="Medvecky M."/>
            <person name="Cejkova D."/>
            <person name="Polansky O."/>
            <person name="Karasova D."/>
            <person name="Kubasova T."/>
            <person name="Cizek A."/>
            <person name="Rychlik I."/>
        </authorList>
    </citation>
    <scope>NUCLEOTIDE SEQUENCE [LARGE SCALE GENOMIC DNA]</scope>
    <source>
        <strain evidence="4">An109</strain>
    </source>
</reference>
<feature type="region of interest" description="Disordered" evidence="1">
    <location>
        <begin position="835"/>
        <end position="867"/>
    </location>
</feature>
<dbReference type="Pfam" id="PF16249">
    <property type="entry name" value="DUF4906"/>
    <property type="match status" value="1"/>
</dbReference>
<dbReference type="EMBL" id="NFLW01000028">
    <property type="protein sequence ID" value="OUQ66110.1"/>
    <property type="molecule type" value="Genomic_DNA"/>
</dbReference>
<protein>
    <submittedName>
        <fullName evidence="3">DUF4906 domain-containing protein</fullName>
    </submittedName>
</protein>
<organism evidence="3 4">
    <name type="scientific">Bacteroides xylanisolvens</name>
    <dbReference type="NCBI Taxonomy" id="371601"/>
    <lineage>
        <taxon>Bacteria</taxon>
        <taxon>Pseudomonadati</taxon>
        <taxon>Bacteroidota</taxon>
        <taxon>Bacteroidia</taxon>
        <taxon>Bacteroidales</taxon>
        <taxon>Bacteroidaceae</taxon>
        <taxon>Bacteroides</taxon>
    </lineage>
</organism>
<evidence type="ECO:0000256" key="1">
    <source>
        <dbReference type="SAM" id="MobiDB-lite"/>
    </source>
</evidence>
<evidence type="ECO:0000313" key="4">
    <source>
        <dbReference type="Proteomes" id="UP000196036"/>
    </source>
</evidence>
<gene>
    <name evidence="3" type="ORF">B5E52_14160</name>
</gene>
<feature type="compositionally biased region" description="Polar residues" evidence="1">
    <location>
        <begin position="899"/>
        <end position="915"/>
    </location>
</feature>
<dbReference type="AlphaFoldDB" id="A0A1Y4V7P6"/>
<name>A0A1Y4V7P6_9BACE</name>
<dbReference type="PROSITE" id="PS51257">
    <property type="entry name" value="PROKAR_LIPOPROTEIN"/>
    <property type="match status" value="1"/>
</dbReference>
<sequence>MRNRITNIIIVMAIMALTSCVREELLSSSRNGEEGESVKVELSFKIPPASSPQELQSRSMSTDNAFSVEFFKEASLTKTRSGEVAELYNLWLFQFHSDGSIHGSPQQVSDQVTMVNEMALLNVTLRVGTDQTLYIVALGKKVTVASNLMEVRTIKELENLQLDYVDNRNGLYYSRITNESEIPYAGAAKGISVNKTGNSDNGEIVYGTPDGFSGGIEVKRLVSRITLKHKFDVTENTLEGMRLLKVPTKLCINPASADKDVIDNIPMADLESDNAFGDADKDTDGFFTSQWYVAQNKQGTISDIVSERDRYRKVTDGSGKAPEAGTNIEAWSYSKSDRKLYTVHQIYVGNNNTNNFDVEINSYYDLRTIINSVDLNDGRIRSYTAVQKVYLSSSSYPTSSGSGTGTITGKTNVYFDAHYGWRPVIIYAQGRKVTVGIYKDAQCTQLANMNSATENWLQLSAYPNYTEVVRNGGANVLTNQIETNIFVPTRFKLYLYADEYITDENGVITDPEFDRNKVYNAATNYLPTNFVSERTLYVKVTTEDITAEGTSQKREGKYTIKQKQGHYVGLFGGEIENGQYTEGLIIDAFNENNFQIDDEIATAFYMYSGYYNVMTNYVWKEGEDPETNYRSFMNGKQATFNLATNPKNYVVNNGQESIIPPMRKINGNIDLYQYNYYNSFQARFCHDLNRDKNGNGVIDYLPDDPEKNEFEWYLPSTYQAFGILTSAGTIIYDAPNALALERNATLATGWMMEGGGWYSSNTGKNSWKWVRCVRDIPVPPERKTGTKVTTYIDNGDTYALIDLSTLPYGITDRTTAEGKTELYEELDLYSYSTKGTEYDPENPQKDASQPLGKKVFRGRKNYPPSKTTTTVTLQTLVSSFSSPRFIVSPTDVYNDGDTKSNSASSILQDTEGTPQSNSITMTWAEANGRLNTANSQGWNIPSKAMNTGCYAYKGKSGKDEPGSWRVPNSRELSMILVFAHELEQFSSETGFQKLYEAKAANYLSNGYWSSTEQSSTSYSLDKATSGLIDVNYGLTIYEGANKTSTDRNRLRCIKDIPLN</sequence>
<proteinExistence type="predicted"/>
<feature type="region of interest" description="Disordered" evidence="1">
    <location>
        <begin position="891"/>
        <end position="915"/>
    </location>
</feature>
<feature type="domain" description="DUF4906" evidence="2">
    <location>
        <begin position="288"/>
        <end position="366"/>
    </location>
</feature>
<dbReference type="RefSeq" id="WP_087318493.1">
    <property type="nucleotide sequence ID" value="NZ_JAHOJA010000011.1"/>
</dbReference>